<proteinExistence type="predicted"/>
<accession>A0A2G8SL39</accession>
<comment type="caution">
    <text evidence="2">The sequence shown here is derived from an EMBL/GenBank/DDBJ whole genome shotgun (WGS) entry which is preliminary data.</text>
</comment>
<sequence length="316" mass="33019">MAPNLTLNIPLEDVGIALAIVGGGALAVVLRNRGRARPADPEAIPLEGTAAAAPRTFLGVGRDAGTFFFLFHCAIACGRPHPPRSRCPPPRCPPPRCPLPALDNAIAGSAAVNTAAAPLPPVDGAMAADVAPDAIDRAGVDPLRPVDGVAAPLPSADATDGAPAIDRAPAHPLQPVDSGDATVDAAAATDPSVQAINRTIASADPVDNAMGGGTTVDSVAAPVDDAIDCAIPAPSVPSTTRRWTARLRPPRPRRRRGRRRGQRLPQRGGGRGGLGRRRENQRRGPLGVTRRVIRFCKIGRWSAGEFMEWEMFEVWL</sequence>
<dbReference type="AlphaFoldDB" id="A0A2G8SL39"/>
<feature type="region of interest" description="Disordered" evidence="1">
    <location>
        <begin position="233"/>
        <end position="283"/>
    </location>
</feature>
<name>A0A2G8SL39_9APHY</name>
<feature type="compositionally biased region" description="Basic residues" evidence="1">
    <location>
        <begin position="243"/>
        <end position="262"/>
    </location>
</feature>
<reference evidence="2 3" key="1">
    <citation type="journal article" date="2015" name="Sci. Rep.">
        <title>Chromosome-level genome map provides insights into diverse defense mechanisms in the medicinal fungus Ganoderma sinense.</title>
        <authorList>
            <person name="Zhu Y."/>
            <person name="Xu J."/>
            <person name="Sun C."/>
            <person name="Zhou S."/>
            <person name="Xu H."/>
            <person name="Nelson D.R."/>
            <person name="Qian J."/>
            <person name="Song J."/>
            <person name="Luo H."/>
            <person name="Xiang L."/>
            <person name="Li Y."/>
            <person name="Xu Z."/>
            <person name="Ji A."/>
            <person name="Wang L."/>
            <person name="Lu S."/>
            <person name="Hayward A."/>
            <person name="Sun W."/>
            <person name="Li X."/>
            <person name="Schwartz D.C."/>
            <person name="Wang Y."/>
            <person name="Chen S."/>
        </authorList>
    </citation>
    <scope>NUCLEOTIDE SEQUENCE [LARGE SCALE GENOMIC DNA]</scope>
    <source>
        <strain evidence="2 3">ZZ0214-1</strain>
    </source>
</reference>
<dbReference type="Proteomes" id="UP000230002">
    <property type="component" value="Unassembled WGS sequence"/>
</dbReference>
<evidence type="ECO:0000313" key="3">
    <source>
        <dbReference type="Proteomes" id="UP000230002"/>
    </source>
</evidence>
<gene>
    <name evidence="2" type="ORF">GSI_03263</name>
</gene>
<evidence type="ECO:0000313" key="2">
    <source>
        <dbReference type="EMBL" id="PIL34486.1"/>
    </source>
</evidence>
<protein>
    <submittedName>
        <fullName evidence="2">Uncharacterized protein</fullName>
    </submittedName>
</protein>
<evidence type="ECO:0000256" key="1">
    <source>
        <dbReference type="SAM" id="MobiDB-lite"/>
    </source>
</evidence>
<dbReference type="EMBL" id="AYKW01000005">
    <property type="protein sequence ID" value="PIL34486.1"/>
    <property type="molecule type" value="Genomic_DNA"/>
</dbReference>
<organism evidence="2 3">
    <name type="scientific">Ganoderma sinense ZZ0214-1</name>
    <dbReference type="NCBI Taxonomy" id="1077348"/>
    <lineage>
        <taxon>Eukaryota</taxon>
        <taxon>Fungi</taxon>
        <taxon>Dikarya</taxon>
        <taxon>Basidiomycota</taxon>
        <taxon>Agaricomycotina</taxon>
        <taxon>Agaricomycetes</taxon>
        <taxon>Polyporales</taxon>
        <taxon>Polyporaceae</taxon>
        <taxon>Ganoderma</taxon>
    </lineage>
</organism>
<keyword evidence="3" id="KW-1185">Reference proteome</keyword>